<dbReference type="Proteomes" id="UP001519345">
    <property type="component" value="Unassembled WGS sequence"/>
</dbReference>
<evidence type="ECO:0000313" key="2">
    <source>
        <dbReference type="Proteomes" id="UP001519345"/>
    </source>
</evidence>
<sequence>MSNLLHLQGIESVILEKYTREQVLRAGVLESDTVGSMKIPASGRG</sequence>
<gene>
    <name evidence="1" type="ORF">J2Z83_003857</name>
</gene>
<name>A0ABS4IL61_9BACI</name>
<keyword evidence="2" id="KW-1185">Reference proteome</keyword>
<evidence type="ECO:0000313" key="1">
    <source>
        <dbReference type="EMBL" id="MBP1971702.1"/>
    </source>
</evidence>
<accession>A0ABS4IL61</accession>
<reference evidence="1 2" key="1">
    <citation type="submission" date="2021-03" db="EMBL/GenBank/DDBJ databases">
        <title>Genomic Encyclopedia of Type Strains, Phase IV (KMG-IV): sequencing the most valuable type-strain genomes for metagenomic binning, comparative biology and taxonomic classification.</title>
        <authorList>
            <person name="Goeker M."/>
        </authorList>
    </citation>
    <scope>NUCLEOTIDE SEQUENCE [LARGE SCALE GENOMIC DNA]</scope>
    <source>
        <strain evidence="1 2">DSM 25609</strain>
    </source>
</reference>
<protein>
    <submittedName>
        <fullName evidence="1">Uncharacterized protein</fullName>
    </submittedName>
</protein>
<comment type="caution">
    <text evidence="1">The sequence shown here is derived from an EMBL/GenBank/DDBJ whole genome shotgun (WGS) entry which is preliminary data.</text>
</comment>
<proteinExistence type="predicted"/>
<organism evidence="1 2">
    <name type="scientific">Virgibacillus natechei</name>
    <dbReference type="NCBI Taxonomy" id="1216297"/>
    <lineage>
        <taxon>Bacteria</taxon>
        <taxon>Bacillati</taxon>
        <taxon>Bacillota</taxon>
        <taxon>Bacilli</taxon>
        <taxon>Bacillales</taxon>
        <taxon>Bacillaceae</taxon>
        <taxon>Virgibacillus</taxon>
    </lineage>
</organism>
<dbReference type="Gene3D" id="3.50.50.60">
    <property type="entry name" value="FAD/NAD(P)-binding domain"/>
    <property type="match status" value="1"/>
</dbReference>
<dbReference type="RefSeq" id="WP_245301709.1">
    <property type="nucleotide sequence ID" value="NZ_CP110224.1"/>
</dbReference>
<dbReference type="InterPro" id="IPR036188">
    <property type="entry name" value="FAD/NAD-bd_sf"/>
</dbReference>
<dbReference type="EMBL" id="JAGGKX010000032">
    <property type="protein sequence ID" value="MBP1971702.1"/>
    <property type="molecule type" value="Genomic_DNA"/>
</dbReference>